<sequence length="251" mass="28328">MDRHEASWIEESHQAMHGWDFSHLKGRCETEALPWDYRGLVQQYLKPNDEWLDMDTGGGELMSSFKHPAEKTSVTEGWQPNIDLLKRTRVAQGITLYADPEGKMAEVPSDHFEVVTNSHGGLPIAAILRVLRPDGVFISQQVGATNNYSLSRFLNGKYAPAFPDNNLLQVITQLQSSGFRILKADASFVKMRFTDVGAIVYYATVIPWEFPNFDVNRAMPKLHQLQDIIASVGAITTFEDRFIIVAKKNED</sequence>
<keyword evidence="1" id="KW-0808">Transferase</keyword>
<organism evidence="1 2">
    <name type="scientific">Lacticaseibacillus chiayiensis</name>
    <dbReference type="NCBI Taxonomy" id="2100821"/>
    <lineage>
        <taxon>Bacteria</taxon>
        <taxon>Bacillati</taxon>
        <taxon>Bacillota</taxon>
        <taxon>Bacilli</taxon>
        <taxon>Lactobacillales</taxon>
        <taxon>Lactobacillaceae</taxon>
        <taxon>Lacticaseibacillus</taxon>
    </lineage>
</organism>
<dbReference type="RefSeq" id="WP_129300580.1">
    <property type="nucleotide sequence ID" value="NZ_MSSM01000001.1"/>
</dbReference>
<dbReference type="GO" id="GO:0008168">
    <property type="term" value="F:methyltransferase activity"/>
    <property type="evidence" value="ECO:0007669"/>
    <property type="project" value="UniProtKB-KW"/>
</dbReference>
<dbReference type="EMBL" id="MSSM01000001">
    <property type="protein sequence ID" value="RXT30637.1"/>
    <property type="molecule type" value="Genomic_DNA"/>
</dbReference>
<dbReference type="InterPro" id="IPR052939">
    <property type="entry name" value="23S_rRNA_MeTrnsfrase_RlmA"/>
</dbReference>
<comment type="caution">
    <text evidence="1">The sequence shown here is derived from an EMBL/GenBank/DDBJ whole genome shotgun (WGS) entry which is preliminary data.</text>
</comment>
<dbReference type="PANTHER" id="PTHR43460:SF1">
    <property type="entry name" value="METHYLTRANSFERASE TYPE 11 DOMAIN-CONTAINING PROTEIN"/>
    <property type="match status" value="1"/>
</dbReference>
<reference evidence="1 2" key="1">
    <citation type="submission" date="2017-01" db="EMBL/GenBank/DDBJ databases">
        <title>Lactobacillus chiayiensis sp. nov., a lactic acid bacterium isolated from compost.</title>
        <authorList>
            <person name="Huang C.-H."/>
        </authorList>
    </citation>
    <scope>NUCLEOTIDE SEQUENCE [LARGE SCALE GENOMIC DNA]</scope>
    <source>
        <strain evidence="2">chh01</strain>
    </source>
</reference>
<dbReference type="PANTHER" id="PTHR43460">
    <property type="entry name" value="METHYLTRANSFERASE"/>
    <property type="match status" value="1"/>
</dbReference>
<evidence type="ECO:0000313" key="2">
    <source>
        <dbReference type="Proteomes" id="UP000290475"/>
    </source>
</evidence>
<keyword evidence="1" id="KW-0489">Methyltransferase</keyword>
<protein>
    <submittedName>
        <fullName evidence="1">SAM-dependent methyltransferase</fullName>
    </submittedName>
</protein>
<gene>
    <name evidence="1" type="ORF">BVJ53_00010</name>
</gene>
<dbReference type="Proteomes" id="UP000290475">
    <property type="component" value="Unassembled WGS sequence"/>
</dbReference>
<name>A0A4Q1UHF3_9LACO</name>
<dbReference type="InterPro" id="IPR029063">
    <property type="entry name" value="SAM-dependent_MTases_sf"/>
</dbReference>
<dbReference type="SUPFAM" id="SSF53335">
    <property type="entry name" value="S-adenosyl-L-methionine-dependent methyltransferases"/>
    <property type="match status" value="1"/>
</dbReference>
<dbReference type="AlphaFoldDB" id="A0A4Q1UHF3"/>
<evidence type="ECO:0000313" key="1">
    <source>
        <dbReference type="EMBL" id="RXT30637.1"/>
    </source>
</evidence>
<dbReference type="GO" id="GO:0032259">
    <property type="term" value="P:methylation"/>
    <property type="evidence" value="ECO:0007669"/>
    <property type="project" value="UniProtKB-KW"/>
</dbReference>
<proteinExistence type="predicted"/>
<accession>A0A4Q1UHF3</accession>